<protein>
    <submittedName>
        <fullName evidence="3">ATP-binding protein</fullName>
    </submittedName>
</protein>
<dbReference type="Pfam" id="PF13581">
    <property type="entry name" value="HATPase_c_2"/>
    <property type="match status" value="1"/>
</dbReference>
<dbReference type="Gene3D" id="3.30.565.10">
    <property type="entry name" value="Histidine kinase-like ATPase, C-terminal domain"/>
    <property type="match status" value="1"/>
</dbReference>
<dbReference type="OrthoDB" id="4327509at2"/>
<feature type="domain" description="Histidine kinase/HSP90-like ATPase" evidence="2">
    <location>
        <begin position="33"/>
        <end position="151"/>
    </location>
</feature>
<keyword evidence="3" id="KW-0067">ATP-binding</keyword>
<keyword evidence="4" id="KW-1185">Reference proteome</keyword>
<proteinExistence type="predicted"/>
<evidence type="ECO:0000256" key="1">
    <source>
        <dbReference type="ARBA" id="ARBA00022527"/>
    </source>
</evidence>
<dbReference type="GO" id="GO:0004674">
    <property type="term" value="F:protein serine/threonine kinase activity"/>
    <property type="evidence" value="ECO:0007669"/>
    <property type="project" value="UniProtKB-KW"/>
</dbReference>
<evidence type="ECO:0000313" key="3">
    <source>
        <dbReference type="EMBL" id="PRH79484.1"/>
    </source>
</evidence>
<keyword evidence="1" id="KW-0723">Serine/threonine-protein kinase</keyword>
<keyword evidence="1" id="KW-0808">Transferase</keyword>
<dbReference type="InterPro" id="IPR050267">
    <property type="entry name" value="Anti-sigma-factor_SerPK"/>
</dbReference>
<dbReference type="InterPro" id="IPR036890">
    <property type="entry name" value="HATPase_C_sf"/>
</dbReference>
<sequence length="162" mass="16656">MTVHTTALPAGAREILPDDTGLGSFAACALEGSPRSAGRARRFTEATLRDWALPAVSGDMELIVTELVANAVRHGLGPSAGPPTGYPVWLGLFRYPGAVVCAVADPSPEPPRPRATGCLDTGGRGLALVGAVSDEWSWDVSPVRGKTVWATLSLPGSGEAAP</sequence>
<dbReference type="SUPFAM" id="SSF55874">
    <property type="entry name" value="ATPase domain of HSP90 chaperone/DNA topoisomerase II/histidine kinase"/>
    <property type="match status" value="1"/>
</dbReference>
<reference evidence="3 4" key="1">
    <citation type="submission" date="2018-03" db="EMBL/GenBank/DDBJ databases">
        <title>Novel Streptomyces sp. from soil.</title>
        <authorList>
            <person name="Tan G.Y.A."/>
            <person name="Lee Z.Y."/>
        </authorList>
    </citation>
    <scope>NUCLEOTIDE SEQUENCE [LARGE SCALE GENOMIC DNA]</scope>
    <source>
        <strain evidence="3 4">ST5x</strain>
    </source>
</reference>
<evidence type="ECO:0000259" key="2">
    <source>
        <dbReference type="Pfam" id="PF13581"/>
    </source>
</evidence>
<keyword evidence="1" id="KW-0418">Kinase</keyword>
<gene>
    <name evidence="3" type="ORF">C6N75_09240</name>
</gene>
<accession>A0A2S9PYI6</accession>
<organism evidence="3 4">
    <name type="scientific">Streptomyces solincola</name>
    <dbReference type="NCBI Taxonomy" id="2100817"/>
    <lineage>
        <taxon>Bacteria</taxon>
        <taxon>Bacillati</taxon>
        <taxon>Actinomycetota</taxon>
        <taxon>Actinomycetes</taxon>
        <taxon>Kitasatosporales</taxon>
        <taxon>Streptomycetaceae</taxon>
        <taxon>Streptomyces</taxon>
    </lineage>
</organism>
<dbReference type="RefSeq" id="WP_105868378.1">
    <property type="nucleotide sequence ID" value="NZ_PVLV01000115.1"/>
</dbReference>
<dbReference type="EMBL" id="PVLV01000115">
    <property type="protein sequence ID" value="PRH79484.1"/>
    <property type="molecule type" value="Genomic_DNA"/>
</dbReference>
<dbReference type="GO" id="GO:0005524">
    <property type="term" value="F:ATP binding"/>
    <property type="evidence" value="ECO:0007669"/>
    <property type="project" value="UniProtKB-KW"/>
</dbReference>
<dbReference type="AlphaFoldDB" id="A0A2S9PYI6"/>
<dbReference type="Proteomes" id="UP000239322">
    <property type="component" value="Unassembled WGS sequence"/>
</dbReference>
<dbReference type="InterPro" id="IPR003594">
    <property type="entry name" value="HATPase_dom"/>
</dbReference>
<name>A0A2S9PYI6_9ACTN</name>
<dbReference type="CDD" id="cd16936">
    <property type="entry name" value="HATPase_RsbW-like"/>
    <property type="match status" value="1"/>
</dbReference>
<dbReference type="PANTHER" id="PTHR35526:SF3">
    <property type="entry name" value="ANTI-SIGMA-F FACTOR RSBW"/>
    <property type="match status" value="1"/>
</dbReference>
<evidence type="ECO:0000313" key="4">
    <source>
        <dbReference type="Proteomes" id="UP000239322"/>
    </source>
</evidence>
<keyword evidence="3" id="KW-0547">Nucleotide-binding</keyword>
<dbReference type="PANTHER" id="PTHR35526">
    <property type="entry name" value="ANTI-SIGMA-F FACTOR RSBW-RELATED"/>
    <property type="match status" value="1"/>
</dbReference>
<comment type="caution">
    <text evidence="3">The sequence shown here is derived from an EMBL/GenBank/DDBJ whole genome shotgun (WGS) entry which is preliminary data.</text>
</comment>